<gene>
    <name evidence="1" type="primary">ubiT</name>
    <name evidence="4" type="ORF">CR155_12545</name>
</gene>
<dbReference type="Pfam" id="PF02036">
    <property type="entry name" value="SCP2"/>
    <property type="match status" value="1"/>
</dbReference>
<dbReference type="Proteomes" id="UP000234328">
    <property type="component" value="Unassembled WGS sequence"/>
</dbReference>
<dbReference type="HAMAP" id="MF_02231">
    <property type="entry name" value="UbiT"/>
    <property type="match status" value="1"/>
</dbReference>
<keyword evidence="2" id="KW-0472">Membrane</keyword>
<name>A0A2N4UF50_9BURK</name>
<keyword evidence="2" id="KW-0812">Transmembrane</keyword>
<proteinExistence type="inferred from homology"/>
<organism evidence="4 5">
    <name type="scientific">Pollutimonas nitritireducens</name>
    <dbReference type="NCBI Taxonomy" id="2045209"/>
    <lineage>
        <taxon>Bacteria</taxon>
        <taxon>Pseudomonadati</taxon>
        <taxon>Pseudomonadota</taxon>
        <taxon>Betaproteobacteria</taxon>
        <taxon>Burkholderiales</taxon>
        <taxon>Alcaligenaceae</taxon>
        <taxon>Pollutimonas</taxon>
    </lineage>
</organism>
<dbReference type="OrthoDB" id="5292463at2"/>
<dbReference type="RefSeq" id="WP_102070360.1">
    <property type="nucleotide sequence ID" value="NZ_PDNV01000007.1"/>
</dbReference>
<evidence type="ECO:0000313" key="4">
    <source>
        <dbReference type="EMBL" id="PLC53637.1"/>
    </source>
</evidence>
<dbReference type="AlphaFoldDB" id="A0A2N4UF50"/>
<reference evidence="4 5" key="1">
    <citation type="submission" date="2017-10" db="EMBL/GenBank/DDBJ databases">
        <title>Two draft genome sequences of Pusillimonas sp. strains isolated from a nitrate- and radionuclide-contaminated groundwater in Russia.</title>
        <authorList>
            <person name="Grouzdev D.S."/>
            <person name="Tourova T.P."/>
            <person name="Goeva M.A."/>
            <person name="Babich T.L."/>
            <person name="Sokolova D.S."/>
            <person name="Abdullin R."/>
            <person name="Poltaraus A.B."/>
            <person name="Toshchakov S.V."/>
            <person name="Nazina T.N."/>
        </authorList>
    </citation>
    <scope>NUCLEOTIDE SEQUENCE [LARGE SCALE GENOMIC DNA]</scope>
    <source>
        <strain evidence="4 5">JR1/69-2-13</strain>
    </source>
</reference>
<dbReference type="UniPathway" id="UPA00232"/>
<protein>
    <recommendedName>
        <fullName evidence="1">Ubiquinone biosynthesis accessory factor UbiT</fullName>
    </recommendedName>
</protein>
<sequence>MSPTAYSFPVPVQKVLSRLPSYPGSILFVAGLNLALARHLSPDTLRLLDGKKLRIRAKDAGVGFDFVWRDGSFSAARHADETDLAISASVHDFLLLVQRKEDPDTLFFSRRLVMEGDTELGLLVKNTLDSIDLSVFSPTNFLPGRLFRRKAG</sequence>
<dbReference type="EMBL" id="PDNV01000007">
    <property type="protein sequence ID" value="PLC53637.1"/>
    <property type="molecule type" value="Genomic_DNA"/>
</dbReference>
<dbReference type="InterPro" id="IPR036527">
    <property type="entry name" value="SCP2_sterol-bd_dom_sf"/>
</dbReference>
<keyword evidence="2" id="KW-1133">Transmembrane helix</keyword>
<dbReference type="InterPro" id="IPR016830">
    <property type="entry name" value="UbiT"/>
</dbReference>
<evidence type="ECO:0000256" key="1">
    <source>
        <dbReference type="HAMAP-Rule" id="MF_02231"/>
    </source>
</evidence>
<comment type="pathway">
    <text evidence="1">Cofactor biosynthesis; ubiquinone biosynthesis.</text>
</comment>
<comment type="caution">
    <text evidence="4">The sequence shown here is derived from an EMBL/GenBank/DDBJ whole genome shotgun (WGS) entry which is preliminary data.</text>
</comment>
<feature type="transmembrane region" description="Helical" evidence="2">
    <location>
        <begin position="20"/>
        <end position="37"/>
    </location>
</feature>
<keyword evidence="1" id="KW-0831">Ubiquinone biosynthesis</keyword>
<dbReference type="GO" id="GO:0006744">
    <property type="term" value="P:ubiquinone biosynthetic process"/>
    <property type="evidence" value="ECO:0007669"/>
    <property type="project" value="UniProtKB-UniRule"/>
</dbReference>
<comment type="similarity">
    <text evidence="1">Belongs to the UbiT family.</text>
</comment>
<keyword evidence="5" id="KW-1185">Reference proteome</keyword>
<dbReference type="SUPFAM" id="SSF55718">
    <property type="entry name" value="SCP-like"/>
    <property type="match status" value="1"/>
</dbReference>
<accession>A0A2N4UF50</accession>
<dbReference type="InterPro" id="IPR003033">
    <property type="entry name" value="SCP2_sterol-bd_dom"/>
</dbReference>
<evidence type="ECO:0000259" key="3">
    <source>
        <dbReference type="Pfam" id="PF02036"/>
    </source>
</evidence>
<evidence type="ECO:0000313" key="5">
    <source>
        <dbReference type="Proteomes" id="UP000234328"/>
    </source>
</evidence>
<dbReference type="Gene3D" id="3.30.1050.10">
    <property type="entry name" value="SCP2 sterol-binding domain"/>
    <property type="match status" value="1"/>
</dbReference>
<comment type="function">
    <text evidence="1">Required for O(2)-independent ubiquinone (coenzyme Q) biosynthesis. Likely functions as an accessory factor.</text>
</comment>
<feature type="domain" description="SCP2" evidence="3">
    <location>
        <begin position="40"/>
        <end position="129"/>
    </location>
</feature>
<evidence type="ECO:0000256" key="2">
    <source>
        <dbReference type="SAM" id="Phobius"/>
    </source>
</evidence>